<dbReference type="FunFam" id="1.10.10.60:FF:000132">
    <property type="entry name" value="AraC family transcriptional regulator"/>
    <property type="match status" value="1"/>
</dbReference>
<dbReference type="InterPro" id="IPR003313">
    <property type="entry name" value="AraC-bd"/>
</dbReference>
<dbReference type="SUPFAM" id="SSF46689">
    <property type="entry name" value="Homeodomain-like"/>
    <property type="match status" value="1"/>
</dbReference>
<dbReference type="SMART" id="SM00342">
    <property type="entry name" value="HTH_ARAC"/>
    <property type="match status" value="1"/>
</dbReference>
<dbReference type="Pfam" id="PF02311">
    <property type="entry name" value="AraC_binding"/>
    <property type="match status" value="1"/>
</dbReference>
<keyword evidence="3" id="KW-0238">DNA-binding</keyword>
<evidence type="ECO:0000313" key="7">
    <source>
        <dbReference type="Proteomes" id="UP000633219"/>
    </source>
</evidence>
<sequence>MKKLPSQLLEALHDTHIRNLDWIERSNADVLVHSSEDPGGYTVPFHHHRRVQLLCVFAGVVLVTTEKGRWMIPAGHALLIPAYLAHSVEMLSEVSMKSVYMFPRAGDAALPAPEVLEVTELARSLVLEAVRLSQAEANGRKADLVLQLLLEEIATLEVRPLSLPFPADRRLAELCLGYMNNPSPNARLDDWATRLAMSRRTFTRFFRKETGISFVTWRQQASVFACLPRLAEGVPVTHVALEAGYESVAAFTTMFRRMLGRSPRGYMAQRNAFDQD</sequence>
<evidence type="ECO:0000313" key="6">
    <source>
        <dbReference type="EMBL" id="MBL0373201.1"/>
    </source>
</evidence>
<dbReference type="PANTHER" id="PTHR11019:SF159">
    <property type="entry name" value="TRANSCRIPTIONAL REGULATOR-RELATED"/>
    <property type="match status" value="1"/>
</dbReference>
<evidence type="ECO:0000256" key="3">
    <source>
        <dbReference type="ARBA" id="ARBA00023125"/>
    </source>
</evidence>
<dbReference type="InterPro" id="IPR014710">
    <property type="entry name" value="RmlC-like_jellyroll"/>
</dbReference>
<dbReference type="InterPro" id="IPR009057">
    <property type="entry name" value="Homeodomain-like_sf"/>
</dbReference>
<evidence type="ECO:0000259" key="5">
    <source>
        <dbReference type="PROSITE" id="PS01124"/>
    </source>
</evidence>
<organism evidence="6 7">
    <name type="scientific">Rhizobium setariae</name>
    <dbReference type="NCBI Taxonomy" id="2801340"/>
    <lineage>
        <taxon>Bacteria</taxon>
        <taxon>Pseudomonadati</taxon>
        <taxon>Pseudomonadota</taxon>
        <taxon>Alphaproteobacteria</taxon>
        <taxon>Hyphomicrobiales</taxon>
        <taxon>Rhizobiaceae</taxon>
        <taxon>Rhizobium/Agrobacterium group</taxon>
        <taxon>Rhizobium</taxon>
    </lineage>
</organism>
<dbReference type="PANTHER" id="PTHR11019">
    <property type="entry name" value="HTH-TYPE TRANSCRIPTIONAL REGULATOR NIMR"/>
    <property type="match status" value="1"/>
</dbReference>
<comment type="caution">
    <text evidence="6">The sequence shown here is derived from an EMBL/GenBank/DDBJ whole genome shotgun (WGS) entry which is preliminary data.</text>
</comment>
<reference evidence="6" key="1">
    <citation type="submission" date="2021-01" db="EMBL/GenBank/DDBJ databases">
        <title>Rhizobium sp. strain KVB221 16S ribosomal RNA gene Genome sequencing and assembly.</title>
        <authorList>
            <person name="Kang M."/>
        </authorList>
    </citation>
    <scope>NUCLEOTIDE SEQUENCE</scope>
    <source>
        <strain evidence="6">KVB221</strain>
    </source>
</reference>
<dbReference type="GO" id="GO:0003700">
    <property type="term" value="F:DNA-binding transcription factor activity"/>
    <property type="evidence" value="ECO:0007669"/>
    <property type="project" value="InterPro"/>
</dbReference>
<dbReference type="GO" id="GO:0043565">
    <property type="term" value="F:sequence-specific DNA binding"/>
    <property type="evidence" value="ECO:0007669"/>
    <property type="project" value="InterPro"/>
</dbReference>
<accession>A0A936YU61</accession>
<feature type="domain" description="HTH araC/xylS-type" evidence="5">
    <location>
        <begin position="169"/>
        <end position="269"/>
    </location>
</feature>
<keyword evidence="4" id="KW-0804">Transcription</keyword>
<dbReference type="InterPro" id="IPR011051">
    <property type="entry name" value="RmlC_Cupin_sf"/>
</dbReference>
<dbReference type="Gene3D" id="1.10.10.60">
    <property type="entry name" value="Homeodomain-like"/>
    <property type="match status" value="2"/>
</dbReference>
<keyword evidence="7" id="KW-1185">Reference proteome</keyword>
<dbReference type="SUPFAM" id="SSF51182">
    <property type="entry name" value="RmlC-like cupins"/>
    <property type="match status" value="1"/>
</dbReference>
<dbReference type="Proteomes" id="UP000633219">
    <property type="component" value="Unassembled WGS sequence"/>
</dbReference>
<name>A0A936YU61_9HYPH</name>
<evidence type="ECO:0000256" key="2">
    <source>
        <dbReference type="ARBA" id="ARBA00023015"/>
    </source>
</evidence>
<dbReference type="InterPro" id="IPR018060">
    <property type="entry name" value="HTH_AraC"/>
</dbReference>
<keyword evidence="1" id="KW-0678">Repressor</keyword>
<dbReference type="Pfam" id="PF12833">
    <property type="entry name" value="HTH_18"/>
    <property type="match status" value="1"/>
</dbReference>
<dbReference type="EMBL" id="JAEQNC010000007">
    <property type="protein sequence ID" value="MBL0373201.1"/>
    <property type="molecule type" value="Genomic_DNA"/>
</dbReference>
<keyword evidence="2" id="KW-0805">Transcription regulation</keyword>
<dbReference type="RefSeq" id="WP_201659260.1">
    <property type="nucleotide sequence ID" value="NZ_JAEQNC010000007.1"/>
</dbReference>
<dbReference type="AlphaFoldDB" id="A0A936YU61"/>
<gene>
    <name evidence="6" type="ORF">JJB09_14285</name>
</gene>
<evidence type="ECO:0000256" key="4">
    <source>
        <dbReference type="ARBA" id="ARBA00023163"/>
    </source>
</evidence>
<proteinExistence type="predicted"/>
<evidence type="ECO:0000256" key="1">
    <source>
        <dbReference type="ARBA" id="ARBA00022491"/>
    </source>
</evidence>
<protein>
    <submittedName>
        <fullName evidence="6">Helix-turn-helix transcriptional regulator</fullName>
    </submittedName>
</protein>
<dbReference type="Gene3D" id="2.60.120.10">
    <property type="entry name" value="Jelly Rolls"/>
    <property type="match status" value="1"/>
</dbReference>
<dbReference type="PROSITE" id="PS01124">
    <property type="entry name" value="HTH_ARAC_FAMILY_2"/>
    <property type="match status" value="1"/>
</dbReference>
<dbReference type="CDD" id="cd06124">
    <property type="entry name" value="cupin_NimR-like_N"/>
    <property type="match status" value="1"/>
</dbReference>